<feature type="region of interest" description="Disordered" evidence="9">
    <location>
        <begin position="499"/>
        <end position="664"/>
    </location>
</feature>
<dbReference type="RefSeq" id="WP_271222447.1">
    <property type="nucleotide sequence ID" value="NZ_BAAAVD010000018.1"/>
</dbReference>
<keyword evidence="7" id="KW-1278">Translocase</keyword>
<feature type="domain" description="ABC transporter" evidence="10">
    <location>
        <begin position="260"/>
        <end position="510"/>
    </location>
</feature>
<dbReference type="AlphaFoldDB" id="A0A9W6MHI2"/>
<dbReference type="GO" id="GO:0005524">
    <property type="term" value="F:ATP binding"/>
    <property type="evidence" value="ECO:0007669"/>
    <property type="project" value="UniProtKB-KW"/>
</dbReference>
<keyword evidence="4" id="KW-0677">Repeat</keyword>
<dbReference type="InterPro" id="IPR003439">
    <property type="entry name" value="ABC_transporter-like_ATP-bd"/>
</dbReference>
<dbReference type="CDD" id="cd03216">
    <property type="entry name" value="ABC_Carb_Monos_I"/>
    <property type="match status" value="1"/>
</dbReference>
<evidence type="ECO:0000256" key="2">
    <source>
        <dbReference type="ARBA" id="ARBA00022475"/>
    </source>
</evidence>
<dbReference type="SMART" id="SM00382">
    <property type="entry name" value="AAA"/>
    <property type="match status" value="2"/>
</dbReference>
<evidence type="ECO:0000256" key="8">
    <source>
        <dbReference type="ARBA" id="ARBA00023136"/>
    </source>
</evidence>
<keyword evidence="8" id="KW-0472">Membrane</keyword>
<evidence type="ECO:0000259" key="10">
    <source>
        <dbReference type="PROSITE" id="PS50893"/>
    </source>
</evidence>
<dbReference type="InterPro" id="IPR027417">
    <property type="entry name" value="P-loop_NTPase"/>
</dbReference>
<evidence type="ECO:0000256" key="7">
    <source>
        <dbReference type="ARBA" id="ARBA00022967"/>
    </source>
</evidence>
<dbReference type="GO" id="GO:0016887">
    <property type="term" value="F:ATP hydrolysis activity"/>
    <property type="evidence" value="ECO:0007669"/>
    <property type="project" value="InterPro"/>
</dbReference>
<reference evidence="11" key="2">
    <citation type="submission" date="2023-01" db="EMBL/GenBank/DDBJ databases">
        <authorList>
            <person name="Sun Q."/>
            <person name="Evtushenko L."/>
        </authorList>
    </citation>
    <scope>NUCLEOTIDE SEQUENCE</scope>
    <source>
        <strain evidence="11">VKM Ac-2007</strain>
    </source>
</reference>
<feature type="domain" description="ABC transporter" evidence="10">
    <location>
        <begin position="19"/>
        <end position="256"/>
    </location>
</feature>
<feature type="compositionally biased region" description="Pro residues" evidence="9">
    <location>
        <begin position="614"/>
        <end position="633"/>
    </location>
</feature>
<evidence type="ECO:0000313" key="11">
    <source>
        <dbReference type="EMBL" id="GLK14202.1"/>
    </source>
</evidence>
<keyword evidence="2" id="KW-1003">Cell membrane</keyword>
<dbReference type="PROSITE" id="PS00211">
    <property type="entry name" value="ABC_TRANSPORTER_1"/>
    <property type="match status" value="1"/>
</dbReference>
<evidence type="ECO:0000256" key="4">
    <source>
        <dbReference type="ARBA" id="ARBA00022737"/>
    </source>
</evidence>
<keyword evidence="6" id="KW-0067">ATP-binding</keyword>
<dbReference type="Proteomes" id="UP001143474">
    <property type="component" value="Unassembled WGS sequence"/>
</dbReference>
<evidence type="ECO:0000256" key="6">
    <source>
        <dbReference type="ARBA" id="ARBA00022840"/>
    </source>
</evidence>
<organism evidence="11 12">
    <name type="scientific">Streptosporangium carneum</name>
    <dbReference type="NCBI Taxonomy" id="47481"/>
    <lineage>
        <taxon>Bacteria</taxon>
        <taxon>Bacillati</taxon>
        <taxon>Actinomycetota</taxon>
        <taxon>Actinomycetes</taxon>
        <taxon>Streptosporangiales</taxon>
        <taxon>Streptosporangiaceae</taxon>
        <taxon>Streptosporangium</taxon>
    </lineage>
</organism>
<dbReference type="CDD" id="cd03215">
    <property type="entry name" value="ABC_Carb_Monos_II"/>
    <property type="match status" value="1"/>
</dbReference>
<evidence type="ECO:0000256" key="1">
    <source>
        <dbReference type="ARBA" id="ARBA00022448"/>
    </source>
</evidence>
<evidence type="ECO:0000256" key="9">
    <source>
        <dbReference type="SAM" id="MobiDB-lite"/>
    </source>
</evidence>
<dbReference type="InterPro" id="IPR003593">
    <property type="entry name" value="AAA+_ATPase"/>
</dbReference>
<gene>
    <name evidence="11" type="ORF">GCM10017600_76140</name>
</gene>
<accession>A0A9W6MHI2</accession>
<dbReference type="SUPFAM" id="SSF52540">
    <property type="entry name" value="P-loop containing nucleoside triphosphate hydrolases"/>
    <property type="match status" value="2"/>
</dbReference>
<feature type="compositionally biased region" description="Low complexity" evidence="9">
    <location>
        <begin position="538"/>
        <end position="571"/>
    </location>
</feature>
<evidence type="ECO:0000256" key="3">
    <source>
        <dbReference type="ARBA" id="ARBA00022597"/>
    </source>
</evidence>
<dbReference type="EMBL" id="BSEV01000029">
    <property type="protein sequence ID" value="GLK14202.1"/>
    <property type="molecule type" value="Genomic_DNA"/>
</dbReference>
<dbReference type="InterPro" id="IPR017871">
    <property type="entry name" value="ABC_transporter-like_CS"/>
</dbReference>
<dbReference type="Pfam" id="PF00005">
    <property type="entry name" value="ABC_tran"/>
    <property type="match status" value="2"/>
</dbReference>
<feature type="compositionally biased region" description="Low complexity" evidence="9">
    <location>
        <begin position="592"/>
        <end position="611"/>
    </location>
</feature>
<evidence type="ECO:0000256" key="5">
    <source>
        <dbReference type="ARBA" id="ARBA00022741"/>
    </source>
</evidence>
<feature type="compositionally biased region" description="Pro residues" evidence="9">
    <location>
        <begin position="572"/>
        <end position="591"/>
    </location>
</feature>
<keyword evidence="1" id="KW-0813">Transport</keyword>
<keyword evidence="5" id="KW-0547">Nucleotide-binding</keyword>
<keyword evidence="3" id="KW-0762">Sugar transport</keyword>
<dbReference type="PANTHER" id="PTHR43790:SF3">
    <property type="entry name" value="D-ALLOSE IMPORT ATP-BINDING PROTEIN ALSA-RELATED"/>
    <property type="match status" value="1"/>
</dbReference>
<proteinExistence type="predicted"/>
<protein>
    <recommendedName>
        <fullName evidence="10">ABC transporter domain-containing protein</fullName>
    </recommendedName>
</protein>
<dbReference type="PROSITE" id="PS50893">
    <property type="entry name" value="ABC_TRANSPORTER_2"/>
    <property type="match status" value="2"/>
</dbReference>
<dbReference type="Gene3D" id="3.40.50.300">
    <property type="entry name" value="P-loop containing nucleotide triphosphate hydrolases"/>
    <property type="match status" value="2"/>
</dbReference>
<name>A0A9W6MHI2_9ACTN</name>
<evidence type="ECO:0000313" key="12">
    <source>
        <dbReference type="Proteomes" id="UP001143474"/>
    </source>
</evidence>
<sequence length="664" mass="69073">MRADEEGANGGGATGRPVVELHGVSKAFGPVQALSDVSLTLVPGQVNCLAGENGAGKSTLIRVLTGALRRDSGTYEIDGRPVTAPTPASVRAAGVQAVYQELSLLPHLSVGENLFMGRLPARTGIIARARLRSRARKALDEVGLTDLSPDTVVERLPAATRQLVEIAKVLTADSVKVIVFDEPTTALTEAESKRLLEHILRLRDRGIAMLYVTHRLEEMFEIGDWVTVLRDGGLSEAGPIDRYDEDRLITAMVGREISSLYPESHRHAGPPALRVRGLRRFDGSPTIDLHVGAGEILGLGGLLGSGRSGLLLSVFGAAPIVAGEVEVEGRSVKPSGPRTMMNAGVGLLTEDRKVLGLLPELSIRENVTIASLRSGSRKGLLPGREQAEEADRLLDSLRLRAGSYEQPVSTLSGGNQQKVLLARWLLTKPKVLMFDEPTKGIDVGAKGELYTVIGDLAAQGLGIIVVSSYLPELLGLADRILVLRDGEVAGELPGTATEEDVLRLASGGKGAETPVLSEEIPAPRKGTAPTPPPPGAPPSGTASQPGPASSSGAASSPGVASPSGTASSASQPWPPPPTMLTPGSPPTPLTPLTPTARPAARPTAQPSAQSPTRDPSPPVGDLPRPADPPPSTSPSPASSARDEGRPPPGDGGGAIPPVQDDQER</sequence>
<dbReference type="PANTHER" id="PTHR43790">
    <property type="entry name" value="CARBOHYDRATE TRANSPORT ATP-BINDING PROTEIN MG119-RELATED"/>
    <property type="match status" value="1"/>
</dbReference>
<comment type="caution">
    <text evidence="11">The sequence shown here is derived from an EMBL/GenBank/DDBJ whole genome shotgun (WGS) entry which is preliminary data.</text>
</comment>
<dbReference type="InterPro" id="IPR050107">
    <property type="entry name" value="ABC_carbohydrate_import_ATPase"/>
</dbReference>
<reference evidence="11" key="1">
    <citation type="journal article" date="2014" name="Int. J. Syst. Evol. Microbiol.">
        <title>Complete genome sequence of Corynebacterium casei LMG S-19264T (=DSM 44701T), isolated from a smear-ripened cheese.</title>
        <authorList>
            <consortium name="US DOE Joint Genome Institute (JGI-PGF)"/>
            <person name="Walter F."/>
            <person name="Albersmeier A."/>
            <person name="Kalinowski J."/>
            <person name="Ruckert C."/>
        </authorList>
    </citation>
    <scope>NUCLEOTIDE SEQUENCE</scope>
    <source>
        <strain evidence="11">VKM Ac-2007</strain>
    </source>
</reference>
<keyword evidence="12" id="KW-1185">Reference proteome</keyword>